<organism evidence="10 11">
    <name type="scientific">Stereocaulon virgatum</name>
    <dbReference type="NCBI Taxonomy" id="373712"/>
    <lineage>
        <taxon>Eukaryota</taxon>
        <taxon>Fungi</taxon>
        <taxon>Dikarya</taxon>
        <taxon>Ascomycota</taxon>
        <taxon>Pezizomycotina</taxon>
        <taxon>Lecanoromycetes</taxon>
        <taxon>OSLEUM clade</taxon>
        <taxon>Lecanoromycetidae</taxon>
        <taxon>Lecanorales</taxon>
        <taxon>Lecanorineae</taxon>
        <taxon>Stereocaulaceae</taxon>
        <taxon>Stereocaulon</taxon>
    </lineage>
</organism>
<dbReference type="InterPro" id="IPR036236">
    <property type="entry name" value="Znf_C2H2_sf"/>
</dbReference>
<evidence type="ECO:0000259" key="9">
    <source>
        <dbReference type="PROSITE" id="PS50157"/>
    </source>
</evidence>
<feature type="compositionally biased region" description="Low complexity" evidence="8">
    <location>
        <begin position="12"/>
        <end position="23"/>
    </location>
</feature>
<reference evidence="10 11" key="1">
    <citation type="submission" date="2024-09" db="EMBL/GenBank/DDBJ databases">
        <title>Rethinking Asexuality: The Enigmatic Case of Functional Sexual Genes in Lepraria (Stereocaulaceae).</title>
        <authorList>
            <person name="Doellman M."/>
            <person name="Sun Y."/>
            <person name="Barcenas-Pena A."/>
            <person name="Lumbsch H.T."/>
            <person name="Grewe F."/>
        </authorList>
    </citation>
    <scope>NUCLEOTIDE SEQUENCE [LARGE SCALE GENOMIC DNA]</scope>
    <source>
        <strain evidence="10 11">Mercado 3170</strain>
    </source>
</reference>
<proteinExistence type="predicted"/>
<gene>
    <name evidence="10" type="ORF">N7G274_004468</name>
</gene>
<dbReference type="InterPro" id="IPR013087">
    <property type="entry name" value="Znf_C2H2_type"/>
</dbReference>
<dbReference type="PROSITE" id="PS00028">
    <property type="entry name" value="ZINC_FINGER_C2H2_1"/>
    <property type="match status" value="2"/>
</dbReference>
<evidence type="ECO:0000256" key="8">
    <source>
        <dbReference type="SAM" id="MobiDB-lite"/>
    </source>
</evidence>
<feature type="compositionally biased region" description="Low complexity" evidence="8">
    <location>
        <begin position="153"/>
        <end position="166"/>
    </location>
</feature>
<dbReference type="InterPro" id="IPR050331">
    <property type="entry name" value="Zinc_finger"/>
</dbReference>
<dbReference type="EMBL" id="JBEFKJ010000013">
    <property type="protein sequence ID" value="KAL2042709.1"/>
    <property type="molecule type" value="Genomic_DNA"/>
</dbReference>
<feature type="region of interest" description="Disordered" evidence="8">
    <location>
        <begin position="1"/>
        <end position="277"/>
    </location>
</feature>
<keyword evidence="6" id="KW-0539">Nucleus</keyword>
<keyword evidence="5" id="KW-0862">Zinc</keyword>
<dbReference type="PANTHER" id="PTHR16515:SF49">
    <property type="entry name" value="GASTRULA ZINC FINGER PROTEIN XLCGF49.1-LIKE-RELATED"/>
    <property type="match status" value="1"/>
</dbReference>
<dbReference type="SUPFAM" id="SSF57667">
    <property type="entry name" value="beta-beta-alpha zinc fingers"/>
    <property type="match status" value="1"/>
</dbReference>
<feature type="domain" description="C2H2-type" evidence="9">
    <location>
        <begin position="329"/>
        <end position="359"/>
    </location>
</feature>
<dbReference type="Gene3D" id="3.30.160.60">
    <property type="entry name" value="Classic Zinc Finger"/>
    <property type="match status" value="2"/>
</dbReference>
<name>A0ABR4ADB5_9LECA</name>
<dbReference type="PROSITE" id="PS50157">
    <property type="entry name" value="ZINC_FINGER_C2H2_2"/>
    <property type="match status" value="2"/>
</dbReference>
<evidence type="ECO:0000313" key="10">
    <source>
        <dbReference type="EMBL" id="KAL2042709.1"/>
    </source>
</evidence>
<feature type="compositionally biased region" description="Polar residues" evidence="8">
    <location>
        <begin position="248"/>
        <end position="266"/>
    </location>
</feature>
<evidence type="ECO:0000256" key="3">
    <source>
        <dbReference type="ARBA" id="ARBA00022737"/>
    </source>
</evidence>
<dbReference type="Proteomes" id="UP001590950">
    <property type="component" value="Unassembled WGS sequence"/>
</dbReference>
<sequence>MNLSNLVHRTARPSSSTPQRSSQDFQQPHAHLQHYSRQDMATALTASPYISHSPVYTRPPNPLPSPPADNNSLRTLPSIQSLISMDVPPSSQEQQLETEEQQSMNQQPPPGGEHQNTGHRPQNYGPPTVSNPDAVPPSPPIDPQLGFDVRNQSPSATSSHSSTSAPQYFGSAINNTEPHQQRQARGPPSSHPGNSMPVHPSESPYQNSPYPPSPSATSNYSYPSPAHPNPAGNPPSLYYQRPLPNNFPPSNIANAVSSPVANSQDGSPIDPNNPNQFQHQHHHYIAQSSSTSFTGQSQDRYVCSVCNKAFSRPSSLRIHSHSHTGEKPFQCPHRGCGKAFSVRSNMKRHERGCHGGSSPGST</sequence>
<evidence type="ECO:0000256" key="2">
    <source>
        <dbReference type="ARBA" id="ARBA00022723"/>
    </source>
</evidence>
<comment type="subcellular location">
    <subcellularLocation>
        <location evidence="1">Nucleus</location>
    </subcellularLocation>
</comment>
<feature type="compositionally biased region" description="Pro residues" evidence="8">
    <location>
        <begin position="57"/>
        <end position="67"/>
    </location>
</feature>
<evidence type="ECO:0000256" key="4">
    <source>
        <dbReference type="ARBA" id="ARBA00022771"/>
    </source>
</evidence>
<evidence type="ECO:0000256" key="6">
    <source>
        <dbReference type="ARBA" id="ARBA00023242"/>
    </source>
</evidence>
<feature type="domain" description="C2H2-type" evidence="9">
    <location>
        <begin position="301"/>
        <end position="328"/>
    </location>
</feature>
<dbReference type="PANTHER" id="PTHR16515">
    <property type="entry name" value="PR DOMAIN ZINC FINGER PROTEIN"/>
    <property type="match status" value="1"/>
</dbReference>
<feature type="compositionally biased region" description="Polar residues" evidence="8">
    <location>
        <begin position="172"/>
        <end position="183"/>
    </location>
</feature>
<comment type="caution">
    <text evidence="10">The sequence shown here is derived from an EMBL/GenBank/DDBJ whole genome shotgun (WGS) entry which is preliminary data.</text>
</comment>
<evidence type="ECO:0000256" key="7">
    <source>
        <dbReference type="PROSITE-ProRule" id="PRU00042"/>
    </source>
</evidence>
<evidence type="ECO:0000256" key="1">
    <source>
        <dbReference type="ARBA" id="ARBA00004123"/>
    </source>
</evidence>
<keyword evidence="11" id="KW-1185">Reference proteome</keyword>
<evidence type="ECO:0000313" key="11">
    <source>
        <dbReference type="Proteomes" id="UP001590950"/>
    </source>
</evidence>
<dbReference type="Pfam" id="PF00096">
    <property type="entry name" value="zf-C2H2"/>
    <property type="match status" value="2"/>
</dbReference>
<keyword evidence="3" id="KW-0677">Repeat</keyword>
<accession>A0ABR4ADB5</accession>
<feature type="compositionally biased region" description="Polar residues" evidence="8">
    <location>
        <begin position="74"/>
        <end position="83"/>
    </location>
</feature>
<protein>
    <recommendedName>
        <fullName evidence="9">C2H2-type domain-containing protein</fullName>
    </recommendedName>
</protein>
<dbReference type="SMART" id="SM00355">
    <property type="entry name" value="ZnF_C2H2"/>
    <property type="match status" value="2"/>
</dbReference>
<evidence type="ECO:0000256" key="5">
    <source>
        <dbReference type="ARBA" id="ARBA00022833"/>
    </source>
</evidence>
<keyword evidence="2" id="KW-0479">Metal-binding</keyword>
<keyword evidence="4 7" id="KW-0863">Zinc-finger</keyword>